<accession>A0A517Y428</accession>
<organism evidence="6 7">
    <name type="scientific">Anatilimnocola aggregata</name>
    <dbReference type="NCBI Taxonomy" id="2528021"/>
    <lineage>
        <taxon>Bacteria</taxon>
        <taxon>Pseudomonadati</taxon>
        <taxon>Planctomycetota</taxon>
        <taxon>Planctomycetia</taxon>
        <taxon>Pirellulales</taxon>
        <taxon>Pirellulaceae</taxon>
        <taxon>Anatilimnocola</taxon>
    </lineage>
</organism>
<dbReference type="Pfam" id="PF07631">
    <property type="entry name" value="PSD4"/>
    <property type="match status" value="1"/>
</dbReference>
<evidence type="ECO:0000313" key="6">
    <source>
        <dbReference type="EMBL" id="QDU25018.1"/>
    </source>
</evidence>
<feature type="domain" description="DUF1585" evidence="2">
    <location>
        <begin position="669"/>
        <end position="737"/>
    </location>
</feature>
<proteinExistence type="predicted"/>
<dbReference type="OrthoDB" id="221599at2"/>
<feature type="domain" description="DUF1592" evidence="4">
    <location>
        <begin position="329"/>
        <end position="446"/>
    </location>
</feature>
<dbReference type="Pfam" id="PF07635">
    <property type="entry name" value="PSCyt1"/>
    <property type="match status" value="1"/>
</dbReference>
<evidence type="ECO:0000259" key="2">
    <source>
        <dbReference type="Pfam" id="PF07624"/>
    </source>
</evidence>
<protein>
    <submittedName>
        <fullName evidence="6">Uncharacterized protein</fullName>
    </submittedName>
</protein>
<dbReference type="InterPro" id="IPR036909">
    <property type="entry name" value="Cyt_c-like_dom_sf"/>
</dbReference>
<dbReference type="KEGG" id="aagg:ETAA8_00790"/>
<dbReference type="RefSeq" id="WP_145083226.1">
    <property type="nucleotide sequence ID" value="NZ_CP036274.1"/>
</dbReference>
<dbReference type="GO" id="GO:0009055">
    <property type="term" value="F:electron transfer activity"/>
    <property type="evidence" value="ECO:0007669"/>
    <property type="project" value="InterPro"/>
</dbReference>
<feature type="signal peptide" evidence="1">
    <location>
        <begin position="1"/>
        <end position="23"/>
    </location>
</feature>
<feature type="chain" id="PRO_5021702517" evidence="1">
    <location>
        <begin position="24"/>
        <end position="759"/>
    </location>
</feature>
<reference evidence="6 7" key="1">
    <citation type="submission" date="2019-02" db="EMBL/GenBank/DDBJ databases">
        <title>Deep-cultivation of Planctomycetes and their phenomic and genomic characterization uncovers novel biology.</title>
        <authorList>
            <person name="Wiegand S."/>
            <person name="Jogler M."/>
            <person name="Boedeker C."/>
            <person name="Pinto D."/>
            <person name="Vollmers J."/>
            <person name="Rivas-Marin E."/>
            <person name="Kohn T."/>
            <person name="Peeters S.H."/>
            <person name="Heuer A."/>
            <person name="Rast P."/>
            <person name="Oberbeckmann S."/>
            <person name="Bunk B."/>
            <person name="Jeske O."/>
            <person name="Meyerdierks A."/>
            <person name="Storesund J.E."/>
            <person name="Kallscheuer N."/>
            <person name="Luecker S."/>
            <person name="Lage O.M."/>
            <person name="Pohl T."/>
            <person name="Merkel B.J."/>
            <person name="Hornburger P."/>
            <person name="Mueller R.-W."/>
            <person name="Bruemmer F."/>
            <person name="Labrenz M."/>
            <person name="Spormann A.M."/>
            <person name="Op den Camp H."/>
            <person name="Overmann J."/>
            <person name="Amann R."/>
            <person name="Jetten M.S.M."/>
            <person name="Mascher T."/>
            <person name="Medema M.H."/>
            <person name="Devos D.P."/>
            <person name="Kaster A.-K."/>
            <person name="Ovreas L."/>
            <person name="Rohde M."/>
            <person name="Galperin M.Y."/>
            <person name="Jogler C."/>
        </authorList>
    </citation>
    <scope>NUCLEOTIDE SEQUENCE [LARGE SCALE GENOMIC DNA]</scope>
    <source>
        <strain evidence="6 7">ETA_A8</strain>
    </source>
</reference>
<gene>
    <name evidence="6" type="ORF">ETAA8_00790</name>
</gene>
<dbReference type="AlphaFoldDB" id="A0A517Y428"/>
<evidence type="ECO:0000259" key="4">
    <source>
        <dbReference type="Pfam" id="PF07631"/>
    </source>
</evidence>
<sequence precursor="true">MKVIITITVAFVLALLVPVCADAQEPTDAKFVEVFLQTHCVRCHNADKNKGELNLDDLGTNLAAGRASFAAALERLEAGDMPPKDEPRPDPTAVRRVTKWLQQGLDALPAAPVDKDKAAVRPDEGNHLPHAQLFGGKPGPSVPPPPRLWRLSPTGYSAGFLRSLRVKAGNISQPFALRSDPGIKDYSALYWLDEGSTDLLIRNAEKIVGAITSHKLSTNGGSVRASMARSGGQAQAFEEFAPLLHPTVAPKREQLETAIRVLYRNALVREPSADETESLIQLYHEASKSPGDPVSASKTMLMAPLLSPEVLHRFEIGRGAEVRPGVRMLSPDELAFALSLAFSGEREPRLFAAAASGGLKTREDVEKHVRRILDDPEVYKPRILGFFQEYFGYDRAPEVCKDAQPDYVHNADQLVLDTNMLVLSILEKDQNVLKELLTTPKSFVNGVKMTRDGASVGLGGDTSLTKVLSQSMASKIGYSATDKLATSKRPKDKSKDGVEAAYGLKEWPASQPVDLPGDRIGILMQPSWQVAWSSNFFNDPVRRGLWIREHLLGHSVPQVPVGVVIVLPDDPTQTLRQRMQITKDQKCWSCHQKIDDLGFPFEAFDHFGRPRDVEKLADDAAIAKNKANASRQYVKGEKRPEKIPEYRELPFDSTGIIYASGDPKLDGPVKNAQELIRRLAESDRARQVFIRYVFRYFMGRNETVGDGATLQEADKAYVESGGSFKGLVVSLLTSEAFLYRTLPVQPNKQAANSPAKPAR</sequence>
<dbReference type="EMBL" id="CP036274">
    <property type="protein sequence ID" value="QDU25018.1"/>
    <property type="molecule type" value="Genomic_DNA"/>
</dbReference>
<feature type="domain" description="Cytochrome C Planctomycete-type" evidence="5">
    <location>
        <begin position="40"/>
        <end position="85"/>
    </location>
</feature>
<dbReference type="Pfam" id="PF07624">
    <property type="entry name" value="PSD2"/>
    <property type="match status" value="1"/>
</dbReference>
<dbReference type="InterPro" id="IPR011478">
    <property type="entry name" value="DUF1585"/>
</dbReference>
<evidence type="ECO:0000259" key="3">
    <source>
        <dbReference type="Pfam" id="PF07627"/>
    </source>
</evidence>
<dbReference type="InterPro" id="IPR013042">
    <property type="entry name" value="DUF1592"/>
</dbReference>
<evidence type="ECO:0000259" key="5">
    <source>
        <dbReference type="Pfam" id="PF07635"/>
    </source>
</evidence>
<dbReference type="InterPro" id="IPR011429">
    <property type="entry name" value="Cyt_c_Planctomycete-type"/>
</dbReference>
<keyword evidence="1" id="KW-0732">Signal</keyword>
<dbReference type="InterPro" id="IPR013039">
    <property type="entry name" value="DUF1588"/>
</dbReference>
<keyword evidence="7" id="KW-1185">Reference proteome</keyword>
<dbReference type="GO" id="GO:0020037">
    <property type="term" value="F:heme binding"/>
    <property type="evidence" value="ECO:0007669"/>
    <property type="project" value="InterPro"/>
</dbReference>
<dbReference type="Pfam" id="PF07627">
    <property type="entry name" value="PSCyt3"/>
    <property type="match status" value="1"/>
</dbReference>
<evidence type="ECO:0000256" key="1">
    <source>
        <dbReference type="SAM" id="SignalP"/>
    </source>
</evidence>
<dbReference type="Proteomes" id="UP000315017">
    <property type="component" value="Chromosome"/>
</dbReference>
<evidence type="ECO:0000313" key="7">
    <source>
        <dbReference type="Proteomes" id="UP000315017"/>
    </source>
</evidence>
<feature type="domain" description="DUF1588" evidence="3">
    <location>
        <begin position="519"/>
        <end position="612"/>
    </location>
</feature>
<name>A0A517Y428_9BACT</name>
<dbReference type="SUPFAM" id="SSF46626">
    <property type="entry name" value="Cytochrome c"/>
    <property type="match status" value="1"/>
</dbReference>